<gene>
    <name evidence="2" type="ORF">BOKJ2_LOCUS13132</name>
</gene>
<dbReference type="EMBL" id="CAJFDH010000006">
    <property type="protein sequence ID" value="CAD5229073.1"/>
    <property type="molecule type" value="Genomic_DNA"/>
</dbReference>
<organism evidence="2 3">
    <name type="scientific">Bursaphelenchus okinawaensis</name>
    <dbReference type="NCBI Taxonomy" id="465554"/>
    <lineage>
        <taxon>Eukaryota</taxon>
        <taxon>Metazoa</taxon>
        <taxon>Ecdysozoa</taxon>
        <taxon>Nematoda</taxon>
        <taxon>Chromadorea</taxon>
        <taxon>Rhabditida</taxon>
        <taxon>Tylenchina</taxon>
        <taxon>Tylenchomorpha</taxon>
        <taxon>Aphelenchoidea</taxon>
        <taxon>Aphelenchoididae</taxon>
        <taxon>Bursaphelenchus</taxon>
    </lineage>
</organism>
<protein>
    <submittedName>
        <fullName evidence="2">Uncharacterized protein</fullName>
    </submittedName>
</protein>
<sequence length="421" mass="48133">MDEPDFDNEMDPSNISLNFFTDTGYNPISINTEQEESSNSTPIASVVPSEPSLASPFPEDERRVNKKGLFTGYVTGKSMEVAKRKNLIDKIERARENGILNTCIPQLAELSMTQFSMFLRRIFKSEPGLTDFVSDEVLKSLFEDFESGAGSVMEDNAENSEEELTNGEVFYEAGEETESEMERSSDEENNESNQHELPISDSMQPAFYRTRRGIIQADRCIALQMRKLMERRDKFKANLGKMESFLFEEPKTSGDSEEDSQTCLRCRPLIKRAHRRIVKHSFPSNRKETSGTAKLTDDLEKQCSYEYNDVRIRNISTLQRLNNDAVIEDYLHNMGNLPLYIPVKSHAAYNNTGDREKEYYGFVECIKDELPNFPEVLQSLQAAGKKRKAVDHIEVENEAEPKGTGLLLRVKMSKRLLQEDF</sequence>
<accession>A0A811LQD4</accession>
<dbReference type="OrthoDB" id="5871683at2759"/>
<dbReference type="AlphaFoldDB" id="A0A811LQD4"/>
<feature type="region of interest" description="Disordered" evidence="1">
    <location>
        <begin position="26"/>
        <end position="60"/>
    </location>
</feature>
<name>A0A811LQD4_9BILA</name>
<evidence type="ECO:0000313" key="3">
    <source>
        <dbReference type="Proteomes" id="UP000614601"/>
    </source>
</evidence>
<reference evidence="2" key="1">
    <citation type="submission" date="2020-09" db="EMBL/GenBank/DDBJ databases">
        <authorList>
            <person name="Kikuchi T."/>
        </authorList>
    </citation>
    <scope>NUCLEOTIDE SEQUENCE</scope>
    <source>
        <strain evidence="2">SH1</strain>
    </source>
</reference>
<feature type="compositionally biased region" description="Polar residues" evidence="1">
    <location>
        <begin position="26"/>
        <end position="43"/>
    </location>
</feature>
<dbReference type="EMBL" id="CAJFCW020000006">
    <property type="protein sequence ID" value="CAG9125690.1"/>
    <property type="molecule type" value="Genomic_DNA"/>
</dbReference>
<comment type="caution">
    <text evidence="2">The sequence shown here is derived from an EMBL/GenBank/DDBJ whole genome shotgun (WGS) entry which is preliminary data.</text>
</comment>
<proteinExistence type="predicted"/>
<dbReference type="Proteomes" id="UP000783686">
    <property type="component" value="Unassembled WGS sequence"/>
</dbReference>
<evidence type="ECO:0000256" key="1">
    <source>
        <dbReference type="SAM" id="MobiDB-lite"/>
    </source>
</evidence>
<dbReference type="Proteomes" id="UP000614601">
    <property type="component" value="Unassembled WGS sequence"/>
</dbReference>
<evidence type="ECO:0000313" key="2">
    <source>
        <dbReference type="EMBL" id="CAD5229073.1"/>
    </source>
</evidence>
<feature type="region of interest" description="Disordered" evidence="1">
    <location>
        <begin position="173"/>
        <end position="203"/>
    </location>
</feature>
<keyword evidence="3" id="KW-1185">Reference proteome</keyword>